<evidence type="ECO:0000313" key="2">
    <source>
        <dbReference type="Proteomes" id="UP001062846"/>
    </source>
</evidence>
<accession>A0ACC0LMR9</accession>
<reference evidence="1" key="1">
    <citation type="submission" date="2022-02" db="EMBL/GenBank/DDBJ databases">
        <title>Plant Genome Project.</title>
        <authorList>
            <person name="Zhang R.-G."/>
        </authorList>
    </citation>
    <scope>NUCLEOTIDE SEQUENCE</scope>
    <source>
        <strain evidence="1">AT1</strain>
    </source>
</reference>
<proteinExistence type="predicted"/>
<evidence type="ECO:0000313" key="1">
    <source>
        <dbReference type="EMBL" id="KAI8529925.1"/>
    </source>
</evidence>
<comment type="caution">
    <text evidence="1">The sequence shown here is derived from an EMBL/GenBank/DDBJ whole genome shotgun (WGS) entry which is preliminary data.</text>
</comment>
<dbReference type="EMBL" id="CM046398">
    <property type="protein sequence ID" value="KAI8529925.1"/>
    <property type="molecule type" value="Genomic_DNA"/>
</dbReference>
<keyword evidence="2" id="KW-1185">Reference proteome</keyword>
<gene>
    <name evidence="1" type="ORF">RHMOL_Rhmol11G0013000</name>
</gene>
<protein>
    <submittedName>
        <fullName evidence="1">Uncharacterized protein</fullName>
    </submittedName>
</protein>
<dbReference type="Proteomes" id="UP001062846">
    <property type="component" value="Chromosome 11"/>
</dbReference>
<name>A0ACC0LMR9_RHOML</name>
<sequence length="285" mass="32929">MVHPYFLSVLGDGLSTSLWYDNWHPLGPLIPKFGPRIALDSGLPKDATVSRILQNSNWTFPITQTFELNEIRRTLPPLIPSRLEEADHIRWTLTPNGQFTVASLWDKLRTPFPSVVWHKLVWFSAHIPKSSFITWLAIQNRLSTADRLVMFGMNLSPQCSFCQESESHDHLFFNCTFSQQVWCTILSKIHVSWHSRSWHEWVTFLSKVKGKAFHAVVTKLVFTTTVYHVWMERNVRKFQAKPIQPSQTSRIQRFRVEGQASITSILSVVSVVLAVHAVQQHHSLY</sequence>
<organism evidence="1 2">
    <name type="scientific">Rhododendron molle</name>
    <name type="common">Chinese azalea</name>
    <name type="synonym">Azalea mollis</name>
    <dbReference type="NCBI Taxonomy" id="49168"/>
    <lineage>
        <taxon>Eukaryota</taxon>
        <taxon>Viridiplantae</taxon>
        <taxon>Streptophyta</taxon>
        <taxon>Embryophyta</taxon>
        <taxon>Tracheophyta</taxon>
        <taxon>Spermatophyta</taxon>
        <taxon>Magnoliopsida</taxon>
        <taxon>eudicotyledons</taxon>
        <taxon>Gunneridae</taxon>
        <taxon>Pentapetalae</taxon>
        <taxon>asterids</taxon>
        <taxon>Ericales</taxon>
        <taxon>Ericaceae</taxon>
        <taxon>Ericoideae</taxon>
        <taxon>Rhodoreae</taxon>
        <taxon>Rhododendron</taxon>
    </lineage>
</organism>